<organism evidence="1 2">
    <name type="scientific">Candidatus Edwardsbacteria bacterium GWF2_54_11</name>
    <dbReference type="NCBI Taxonomy" id="1817851"/>
    <lineage>
        <taxon>Bacteria</taxon>
        <taxon>Candidatus Edwardsiibacteriota</taxon>
    </lineage>
</organism>
<evidence type="ECO:0000313" key="2">
    <source>
        <dbReference type="Proteomes" id="UP000177230"/>
    </source>
</evidence>
<dbReference type="EMBL" id="MFFM01000034">
    <property type="protein sequence ID" value="OGF11957.1"/>
    <property type="molecule type" value="Genomic_DNA"/>
</dbReference>
<dbReference type="AlphaFoldDB" id="A0A1F5RC05"/>
<comment type="caution">
    <text evidence="1">The sequence shown here is derived from an EMBL/GenBank/DDBJ whole genome shotgun (WGS) entry which is preliminary data.</text>
</comment>
<evidence type="ECO:0000313" key="1">
    <source>
        <dbReference type="EMBL" id="OGF11957.1"/>
    </source>
</evidence>
<proteinExistence type="predicted"/>
<name>A0A1F5RC05_9BACT</name>
<protein>
    <submittedName>
        <fullName evidence="1">Uncharacterized protein</fullName>
    </submittedName>
</protein>
<reference evidence="1 2" key="1">
    <citation type="journal article" date="2016" name="Nat. Commun.">
        <title>Thousands of microbial genomes shed light on interconnected biogeochemical processes in an aquifer system.</title>
        <authorList>
            <person name="Anantharaman K."/>
            <person name="Brown C.T."/>
            <person name="Hug L.A."/>
            <person name="Sharon I."/>
            <person name="Castelle C.J."/>
            <person name="Probst A.J."/>
            <person name="Thomas B.C."/>
            <person name="Singh A."/>
            <person name="Wilkins M.J."/>
            <person name="Karaoz U."/>
            <person name="Brodie E.L."/>
            <person name="Williams K.H."/>
            <person name="Hubbard S.S."/>
            <person name="Banfield J.F."/>
        </authorList>
    </citation>
    <scope>NUCLEOTIDE SEQUENCE [LARGE SCALE GENOMIC DNA]</scope>
</reference>
<accession>A0A1F5RC05</accession>
<dbReference type="Proteomes" id="UP000177230">
    <property type="component" value="Unassembled WGS sequence"/>
</dbReference>
<sequence length="144" mass="16856">MNSRGAKMKDYSDFKKNIQQNRDLFTETEKALELFSWSQNKDIIPYLKELYNSLILMETNSKLISNSKCLHFIFPKACLPIDGTNTLNKLYGNTGESRNKFIEVHQFAWDILTEIANPKQYLDNQWNRSETKLVDNAIILLDMQ</sequence>
<gene>
    <name evidence="1" type="ORF">A2024_02915</name>
</gene>